<dbReference type="PANTHER" id="PTHR11566">
    <property type="entry name" value="DYNAMIN"/>
    <property type="match status" value="1"/>
</dbReference>
<dbReference type="GO" id="GO:0005525">
    <property type="term" value="F:GTP binding"/>
    <property type="evidence" value="ECO:0007669"/>
    <property type="project" value="InterPro"/>
</dbReference>
<proteinExistence type="predicted"/>
<dbReference type="GO" id="GO:0005874">
    <property type="term" value="C:microtubule"/>
    <property type="evidence" value="ECO:0007669"/>
    <property type="project" value="TreeGrafter"/>
</dbReference>
<dbReference type="GO" id="GO:0016020">
    <property type="term" value="C:membrane"/>
    <property type="evidence" value="ECO:0007669"/>
    <property type="project" value="TreeGrafter"/>
</dbReference>
<dbReference type="GeneID" id="26257133"/>
<sequence>MVGLHSLIQKRFASKDQLDLLDSVDHLRSQETDHYVSLPQIIVCGDQSSGKGSALEPISGVSFPVNRNFFTRFPAELVLRKTSEMGVSTSIVPNHLCSEVERRSLSSFRETLHSFITLPTSIKSAETAMIIDFVNSYMKEPTNIVFAVTSAKNDHAKQILLKLARTTDKAGTRMLGVITKPDTLSPGSDSEAIYLSLARNLNSSLGIVPLRERLSKVLLVQIAVELRSLVDEIQLKSAACHAEPQKLGHRQADSTEQHQFLAIPIQICQALTKAAVDGTYNDDFFSDTKADTGYQKRIRAVIQNLKQIFFRL</sequence>
<protein>
    <recommendedName>
        <fullName evidence="1">Dynamin GTPase domain-containing protein</fullName>
    </recommendedName>
</protein>
<dbReference type="GO" id="GO:0048312">
    <property type="term" value="P:intracellular distribution of mitochondria"/>
    <property type="evidence" value="ECO:0007669"/>
    <property type="project" value="TreeGrafter"/>
</dbReference>
<dbReference type="HOGENOM" id="CLU_891348_0_0_1"/>
<dbReference type="GO" id="GO:0006897">
    <property type="term" value="P:endocytosis"/>
    <property type="evidence" value="ECO:0007669"/>
    <property type="project" value="TreeGrafter"/>
</dbReference>
<evidence type="ECO:0000259" key="1">
    <source>
        <dbReference type="SMART" id="SM00053"/>
    </source>
</evidence>
<dbReference type="RefSeq" id="XP_014552312.1">
    <property type="nucleotide sequence ID" value="XM_014696826.1"/>
</dbReference>
<dbReference type="EMBL" id="KI968803">
    <property type="protein sequence ID" value="EUN22734.1"/>
    <property type="molecule type" value="Genomic_DNA"/>
</dbReference>
<dbReference type="Proteomes" id="UP000054337">
    <property type="component" value="Unassembled WGS sequence"/>
</dbReference>
<dbReference type="GO" id="GO:0008017">
    <property type="term" value="F:microtubule binding"/>
    <property type="evidence" value="ECO:0007669"/>
    <property type="project" value="TreeGrafter"/>
</dbReference>
<dbReference type="GO" id="GO:0016559">
    <property type="term" value="P:peroxisome fission"/>
    <property type="evidence" value="ECO:0007669"/>
    <property type="project" value="TreeGrafter"/>
</dbReference>
<dbReference type="OrthoDB" id="415706at2759"/>
<name>W7E6J9_BIPV3</name>
<reference evidence="2 3" key="1">
    <citation type="journal article" date="2013" name="PLoS Genet.">
        <title>Comparative genome structure, secondary metabolite, and effector coding capacity across Cochliobolus pathogens.</title>
        <authorList>
            <person name="Condon B.J."/>
            <person name="Leng Y."/>
            <person name="Wu D."/>
            <person name="Bushley K.E."/>
            <person name="Ohm R.A."/>
            <person name="Otillar R."/>
            <person name="Martin J."/>
            <person name="Schackwitz W."/>
            <person name="Grimwood J."/>
            <person name="MohdZainudin N."/>
            <person name="Xue C."/>
            <person name="Wang R."/>
            <person name="Manning V.A."/>
            <person name="Dhillon B."/>
            <person name="Tu Z.J."/>
            <person name="Steffenson B.J."/>
            <person name="Salamov A."/>
            <person name="Sun H."/>
            <person name="Lowry S."/>
            <person name="LaButti K."/>
            <person name="Han J."/>
            <person name="Copeland A."/>
            <person name="Lindquist E."/>
            <person name="Barry K."/>
            <person name="Schmutz J."/>
            <person name="Baker S.E."/>
            <person name="Ciuffetti L.M."/>
            <person name="Grigoriev I.V."/>
            <person name="Zhong S."/>
            <person name="Turgeon B.G."/>
        </authorList>
    </citation>
    <scope>NUCLEOTIDE SEQUENCE [LARGE SCALE GENOMIC DNA]</scope>
    <source>
        <strain evidence="2 3">FI3</strain>
    </source>
</reference>
<dbReference type="InterPro" id="IPR027417">
    <property type="entry name" value="P-loop_NTPase"/>
</dbReference>
<dbReference type="AlphaFoldDB" id="W7E6J9"/>
<organism evidence="2 3">
    <name type="scientific">Bipolaris victoriae (strain FI3)</name>
    <name type="common">Victoria blight of oats agent</name>
    <name type="synonym">Cochliobolus victoriae</name>
    <dbReference type="NCBI Taxonomy" id="930091"/>
    <lineage>
        <taxon>Eukaryota</taxon>
        <taxon>Fungi</taxon>
        <taxon>Dikarya</taxon>
        <taxon>Ascomycota</taxon>
        <taxon>Pezizomycotina</taxon>
        <taxon>Dothideomycetes</taxon>
        <taxon>Pleosporomycetidae</taxon>
        <taxon>Pleosporales</taxon>
        <taxon>Pleosporineae</taxon>
        <taxon>Pleosporaceae</taxon>
        <taxon>Bipolaris</taxon>
    </lineage>
</organism>
<dbReference type="InterPro" id="IPR001401">
    <property type="entry name" value="Dynamin_GTPase"/>
</dbReference>
<dbReference type="InterPro" id="IPR022812">
    <property type="entry name" value="Dynamin"/>
</dbReference>
<feature type="domain" description="Dynamin GTPase" evidence="1">
    <location>
        <begin position="15"/>
        <end position="227"/>
    </location>
</feature>
<dbReference type="Pfam" id="PF00350">
    <property type="entry name" value="Dynamin_N"/>
    <property type="match status" value="2"/>
</dbReference>
<dbReference type="GO" id="GO:0005739">
    <property type="term" value="C:mitochondrion"/>
    <property type="evidence" value="ECO:0007669"/>
    <property type="project" value="TreeGrafter"/>
</dbReference>
<evidence type="ECO:0000313" key="3">
    <source>
        <dbReference type="Proteomes" id="UP000054337"/>
    </source>
</evidence>
<dbReference type="PANTHER" id="PTHR11566:SF21">
    <property type="entry name" value="DYNAMIN RELATED PROTEIN 1, ISOFORM A"/>
    <property type="match status" value="1"/>
</dbReference>
<dbReference type="GO" id="GO:0000266">
    <property type="term" value="P:mitochondrial fission"/>
    <property type="evidence" value="ECO:0007669"/>
    <property type="project" value="TreeGrafter"/>
</dbReference>
<accession>W7E6J9</accession>
<evidence type="ECO:0000313" key="2">
    <source>
        <dbReference type="EMBL" id="EUN22734.1"/>
    </source>
</evidence>
<dbReference type="SMART" id="SM00053">
    <property type="entry name" value="DYNc"/>
    <property type="match status" value="1"/>
</dbReference>
<gene>
    <name evidence="2" type="ORF">COCVIDRAFT_41494</name>
</gene>
<dbReference type="PRINTS" id="PR00195">
    <property type="entry name" value="DYNAMIN"/>
</dbReference>
<dbReference type="Gene3D" id="3.40.50.300">
    <property type="entry name" value="P-loop containing nucleotide triphosphate hydrolases"/>
    <property type="match status" value="1"/>
</dbReference>
<dbReference type="SUPFAM" id="SSF52540">
    <property type="entry name" value="P-loop containing nucleoside triphosphate hydrolases"/>
    <property type="match status" value="1"/>
</dbReference>
<dbReference type="GO" id="GO:0003924">
    <property type="term" value="F:GTPase activity"/>
    <property type="evidence" value="ECO:0007669"/>
    <property type="project" value="InterPro"/>
</dbReference>
<dbReference type="InterPro" id="IPR045063">
    <property type="entry name" value="Dynamin_N"/>
</dbReference>
<keyword evidence="3" id="KW-1185">Reference proteome</keyword>